<accession>A0A3E0TRW5</accession>
<name>A0A3E0TRW5_9GAMM</name>
<sequence length="71" mass="8290">MMFIKGSPYIAKHYLQQRKSTAEDMLSHNEARYFQPEALHLFNDYLVTGDSPMDSTLVTEFSLPLKLNPRR</sequence>
<dbReference type="AlphaFoldDB" id="A0A3E0TRW5"/>
<evidence type="ECO:0000313" key="2">
    <source>
        <dbReference type="Proteomes" id="UP000256478"/>
    </source>
</evidence>
<dbReference type="EMBL" id="QUOU01000001">
    <property type="protein sequence ID" value="REL26665.1"/>
    <property type="molecule type" value="Genomic_DNA"/>
</dbReference>
<dbReference type="Proteomes" id="UP000256478">
    <property type="component" value="Unassembled WGS sequence"/>
</dbReference>
<proteinExistence type="predicted"/>
<protein>
    <submittedName>
        <fullName evidence="1">Uncharacterized protein</fullName>
    </submittedName>
</protein>
<reference evidence="1 2" key="1">
    <citation type="submission" date="2018-08" db="EMBL/GenBank/DDBJ databases">
        <title>Thalassotalea euphylliae genome.</title>
        <authorList>
            <person name="Summers S."/>
            <person name="Rice S.A."/>
            <person name="Freckelton M.L."/>
            <person name="Nedved B.T."/>
            <person name="Hadfield M.G."/>
        </authorList>
    </citation>
    <scope>NUCLEOTIDE SEQUENCE [LARGE SCALE GENOMIC DNA]</scope>
    <source>
        <strain evidence="1 2">H1</strain>
    </source>
</reference>
<gene>
    <name evidence="1" type="ORF">DXX93_08790</name>
</gene>
<evidence type="ECO:0000313" key="1">
    <source>
        <dbReference type="EMBL" id="REL26665.1"/>
    </source>
</evidence>
<organism evidence="1 2">
    <name type="scientific">Thalassotalea euphylliae</name>
    <dbReference type="NCBI Taxonomy" id="1655234"/>
    <lineage>
        <taxon>Bacteria</taxon>
        <taxon>Pseudomonadati</taxon>
        <taxon>Pseudomonadota</taxon>
        <taxon>Gammaproteobacteria</taxon>
        <taxon>Alteromonadales</taxon>
        <taxon>Colwelliaceae</taxon>
        <taxon>Thalassotalea</taxon>
    </lineage>
</organism>
<comment type="caution">
    <text evidence="1">The sequence shown here is derived from an EMBL/GenBank/DDBJ whole genome shotgun (WGS) entry which is preliminary data.</text>
</comment>